<dbReference type="AlphaFoldDB" id="A0A6A6ERG2"/>
<proteinExistence type="predicted"/>
<gene>
    <name evidence="1" type="ORF">K469DRAFT_688968</name>
</gene>
<evidence type="ECO:0000313" key="2">
    <source>
        <dbReference type="Proteomes" id="UP000800200"/>
    </source>
</evidence>
<evidence type="ECO:0000313" key="1">
    <source>
        <dbReference type="EMBL" id="KAF2193871.1"/>
    </source>
</evidence>
<sequence>MGPTTYWPIFDSILGENHGAFYSLPIKDNPRRGISLASHLLLLYRDSSGLDGSAVNKSVVLSVRLAQAVPHDWRGPLVLMCDWNTNPEADALSEYHHGLDMFTTYMDSPHKETLSATARRGIKVTCHGEQ</sequence>
<dbReference type="EMBL" id="ML994612">
    <property type="protein sequence ID" value="KAF2193871.1"/>
    <property type="molecule type" value="Genomic_DNA"/>
</dbReference>
<dbReference type="Proteomes" id="UP000800200">
    <property type="component" value="Unassembled WGS sequence"/>
</dbReference>
<accession>A0A6A6ERG2</accession>
<protein>
    <submittedName>
        <fullName evidence="1">Uncharacterized protein</fullName>
    </submittedName>
</protein>
<keyword evidence="2" id="KW-1185">Reference proteome</keyword>
<reference evidence="1" key="1">
    <citation type="journal article" date="2020" name="Stud. Mycol.">
        <title>101 Dothideomycetes genomes: a test case for predicting lifestyles and emergence of pathogens.</title>
        <authorList>
            <person name="Haridas S."/>
            <person name="Albert R."/>
            <person name="Binder M."/>
            <person name="Bloem J."/>
            <person name="Labutti K."/>
            <person name="Salamov A."/>
            <person name="Andreopoulos B."/>
            <person name="Baker S."/>
            <person name="Barry K."/>
            <person name="Bills G."/>
            <person name="Bluhm B."/>
            <person name="Cannon C."/>
            <person name="Castanera R."/>
            <person name="Culley D."/>
            <person name="Daum C."/>
            <person name="Ezra D."/>
            <person name="Gonzalez J."/>
            <person name="Henrissat B."/>
            <person name="Kuo A."/>
            <person name="Liang C."/>
            <person name="Lipzen A."/>
            <person name="Lutzoni F."/>
            <person name="Magnuson J."/>
            <person name="Mondo S."/>
            <person name="Nolan M."/>
            <person name="Ohm R."/>
            <person name="Pangilinan J."/>
            <person name="Park H.-J."/>
            <person name="Ramirez L."/>
            <person name="Alfaro M."/>
            <person name="Sun H."/>
            <person name="Tritt A."/>
            <person name="Yoshinaga Y."/>
            <person name="Zwiers L.-H."/>
            <person name="Turgeon B."/>
            <person name="Goodwin S."/>
            <person name="Spatafora J."/>
            <person name="Crous P."/>
            <person name="Grigoriev I."/>
        </authorList>
    </citation>
    <scope>NUCLEOTIDE SEQUENCE</scope>
    <source>
        <strain evidence="1">CBS 207.26</strain>
    </source>
</reference>
<name>A0A6A6ERG2_9PEZI</name>
<organism evidence="1 2">
    <name type="scientific">Zopfia rhizophila CBS 207.26</name>
    <dbReference type="NCBI Taxonomy" id="1314779"/>
    <lineage>
        <taxon>Eukaryota</taxon>
        <taxon>Fungi</taxon>
        <taxon>Dikarya</taxon>
        <taxon>Ascomycota</taxon>
        <taxon>Pezizomycotina</taxon>
        <taxon>Dothideomycetes</taxon>
        <taxon>Dothideomycetes incertae sedis</taxon>
        <taxon>Zopfiaceae</taxon>
        <taxon>Zopfia</taxon>
    </lineage>
</organism>